<feature type="transmembrane region" description="Helical" evidence="8">
    <location>
        <begin position="190"/>
        <end position="212"/>
    </location>
</feature>
<keyword evidence="3 8" id="KW-1133">Transmembrane helix</keyword>
<feature type="transmembrane region" description="Helical" evidence="8">
    <location>
        <begin position="132"/>
        <end position="151"/>
    </location>
</feature>
<dbReference type="AlphaFoldDB" id="A0A8C2RID2"/>
<dbReference type="InterPro" id="IPR017452">
    <property type="entry name" value="GPCR_Rhodpsn_7TM"/>
</dbReference>
<evidence type="ECO:0000256" key="7">
    <source>
        <dbReference type="ARBA" id="ARBA00023224"/>
    </source>
</evidence>
<evidence type="ECO:0000256" key="8">
    <source>
        <dbReference type="SAM" id="Phobius"/>
    </source>
</evidence>
<dbReference type="SUPFAM" id="SSF81321">
    <property type="entry name" value="Family A G protein-coupled receptor-like"/>
    <property type="match status" value="1"/>
</dbReference>
<dbReference type="InterPro" id="IPR000725">
    <property type="entry name" value="Olfact_rcpt"/>
</dbReference>
<accession>A0A8C2RID2</accession>
<comment type="subcellular location">
    <subcellularLocation>
        <location evidence="1">Membrane</location>
        <topology evidence="1">Multi-pass membrane protein</topology>
    </subcellularLocation>
</comment>
<keyword evidence="4" id="KW-0297">G-protein coupled receptor</keyword>
<reference evidence="10" key="2">
    <citation type="submission" date="2025-08" db="UniProtKB">
        <authorList>
            <consortium name="Ensembl"/>
        </authorList>
    </citation>
    <scope>IDENTIFICATION</scope>
</reference>
<evidence type="ECO:0000256" key="2">
    <source>
        <dbReference type="ARBA" id="ARBA00022692"/>
    </source>
</evidence>
<keyword evidence="7" id="KW-0807">Transducer</keyword>
<dbReference type="PROSITE" id="PS50262">
    <property type="entry name" value="G_PROTEIN_RECEP_F1_2"/>
    <property type="match status" value="1"/>
</dbReference>
<evidence type="ECO:0000256" key="1">
    <source>
        <dbReference type="ARBA" id="ARBA00004141"/>
    </source>
</evidence>
<evidence type="ECO:0000313" key="10">
    <source>
        <dbReference type="Ensembl" id="ENSCHIP00010029388.1"/>
    </source>
</evidence>
<organism evidence="10">
    <name type="scientific">Capra hircus</name>
    <name type="common">Goat</name>
    <dbReference type="NCBI Taxonomy" id="9925"/>
    <lineage>
        <taxon>Eukaryota</taxon>
        <taxon>Metazoa</taxon>
        <taxon>Chordata</taxon>
        <taxon>Craniata</taxon>
        <taxon>Vertebrata</taxon>
        <taxon>Euteleostomi</taxon>
        <taxon>Mammalia</taxon>
        <taxon>Eutheria</taxon>
        <taxon>Laurasiatheria</taxon>
        <taxon>Artiodactyla</taxon>
        <taxon>Ruminantia</taxon>
        <taxon>Pecora</taxon>
        <taxon>Bovidae</taxon>
        <taxon>Caprinae</taxon>
        <taxon>Capra</taxon>
    </lineage>
</organism>
<keyword evidence="5 8" id="KW-0472">Membrane</keyword>
<dbReference type="PRINTS" id="PR00245">
    <property type="entry name" value="OLFACTORYR"/>
</dbReference>
<evidence type="ECO:0000256" key="6">
    <source>
        <dbReference type="ARBA" id="ARBA00023170"/>
    </source>
</evidence>
<protein>
    <recommendedName>
        <fullName evidence="9">G-protein coupled receptors family 1 profile domain-containing protein</fullName>
    </recommendedName>
</protein>
<reference evidence="10" key="1">
    <citation type="submission" date="2019-03" db="EMBL/GenBank/DDBJ databases">
        <title>Genome sequencing and reference-guided assembly of Black Bengal Goat (Capra hircus).</title>
        <authorList>
            <person name="Siddiki A.Z."/>
            <person name="Baten A."/>
            <person name="Billah M."/>
            <person name="Alam M.A.U."/>
            <person name="Shawrob K.S.M."/>
            <person name="Saha S."/>
            <person name="Chowdhury M."/>
            <person name="Rahman A.H."/>
            <person name="Stear M."/>
            <person name="Miah G."/>
            <person name="Das G.B."/>
            <person name="Hossain M.M."/>
            <person name="Kumkum M."/>
            <person name="Islam M.S."/>
            <person name="Mollah A.M."/>
            <person name="Ahsan A."/>
            <person name="Tusar F."/>
            <person name="Khan M.K.I."/>
        </authorList>
    </citation>
    <scope>NUCLEOTIDE SEQUENCE [LARGE SCALE GENOMIC DNA]</scope>
</reference>
<proteinExistence type="predicted"/>
<name>A0A8C2RID2_CAPHI</name>
<feature type="domain" description="G-protein coupled receptors family 1 profile" evidence="9">
    <location>
        <begin position="34"/>
        <end position="221"/>
    </location>
</feature>
<dbReference type="GO" id="GO:0016020">
    <property type="term" value="C:membrane"/>
    <property type="evidence" value="ECO:0007669"/>
    <property type="project" value="UniProtKB-SubCell"/>
</dbReference>
<dbReference type="Ensembl" id="ENSCHIT00010041425.1">
    <property type="protein sequence ID" value="ENSCHIP00010029388.1"/>
    <property type="gene ID" value="ENSCHIG00010021907.1"/>
</dbReference>
<evidence type="ECO:0000259" key="9">
    <source>
        <dbReference type="PROSITE" id="PS50262"/>
    </source>
</evidence>
<keyword evidence="6" id="KW-0675">Receptor</keyword>
<dbReference type="GO" id="GO:0004930">
    <property type="term" value="F:G protein-coupled receptor activity"/>
    <property type="evidence" value="ECO:0007669"/>
    <property type="project" value="UniProtKB-KW"/>
</dbReference>
<dbReference type="GO" id="GO:0004984">
    <property type="term" value="F:olfactory receptor activity"/>
    <property type="evidence" value="ECO:0007669"/>
    <property type="project" value="InterPro"/>
</dbReference>
<keyword evidence="2 8" id="KW-0812">Transmembrane</keyword>
<sequence length="221" mass="25052">MTQDAPETLRHHLETSMAVSHIWAFPLHVPDHFGNLLAVLAISSDFHLHTPMYFFFSKLSFVDISFTSATIPKMLRNIQTQSKVITCDGCITQVYSFTQFVCLDDCLLTVMAYDHFVAICLPMHYRVILNPWLCGLLVLISWIISVLDSFLQTLMVLRLSFCRKVIIPRYFCELKELVQLACSDTFLNNMVMYFAAALLGGSPLAGILYSFCRIVSCICGL</sequence>
<dbReference type="PANTHER" id="PTHR48001">
    <property type="entry name" value="OLFACTORY RECEPTOR"/>
    <property type="match status" value="1"/>
</dbReference>
<dbReference type="Pfam" id="PF13853">
    <property type="entry name" value="7tm_4"/>
    <property type="match status" value="1"/>
</dbReference>
<dbReference type="Gene3D" id="1.20.1070.10">
    <property type="entry name" value="Rhodopsin 7-helix transmembrane proteins"/>
    <property type="match status" value="1"/>
</dbReference>
<evidence type="ECO:0000256" key="3">
    <source>
        <dbReference type="ARBA" id="ARBA00022989"/>
    </source>
</evidence>
<evidence type="ECO:0000256" key="5">
    <source>
        <dbReference type="ARBA" id="ARBA00023136"/>
    </source>
</evidence>
<evidence type="ECO:0000256" key="4">
    <source>
        <dbReference type="ARBA" id="ARBA00023040"/>
    </source>
</evidence>